<dbReference type="InterPro" id="IPR055289">
    <property type="entry name" value="OFD1"/>
</dbReference>
<evidence type="ECO:0000313" key="3">
    <source>
        <dbReference type="Proteomes" id="UP000288216"/>
    </source>
</evidence>
<dbReference type="AlphaFoldDB" id="A0A401PB77"/>
<proteinExistence type="predicted"/>
<evidence type="ECO:0000256" key="1">
    <source>
        <dbReference type="SAM" id="Coils"/>
    </source>
</evidence>
<name>A0A401PB77_SCYTO</name>
<protein>
    <submittedName>
        <fullName evidence="2">Uncharacterized protein</fullName>
    </submittedName>
</protein>
<dbReference type="Proteomes" id="UP000288216">
    <property type="component" value="Unassembled WGS sequence"/>
</dbReference>
<keyword evidence="1" id="KW-0175">Coiled coil</keyword>
<comment type="caution">
    <text evidence="2">The sequence shown here is derived from an EMBL/GenBank/DDBJ whole genome shotgun (WGS) entry which is preliminary data.</text>
</comment>
<gene>
    <name evidence="2" type="ORF">scyTo_0010771</name>
</gene>
<dbReference type="GO" id="GO:0036064">
    <property type="term" value="C:ciliary basal body"/>
    <property type="evidence" value="ECO:0007669"/>
    <property type="project" value="TreeGrafter"/>
</dbReference>
<dbReference type="GO" id="GO:0005813">
    <property type="term" value="C:centrosome"/>
    <property type="evidence" value="ECO:0007669"/>
    <property type="project" value="TreeGrafter"/>
</dbReference>
<dbReference type="EMBL" id="BFAA01004704">
    <property type="protein sequence ID" value="GCB70377.1"/>
    <property type="molecule type" value="Genomic_DNA"/>
</dbReference>
<dbReference type="OrthoDB" id="206339at2759"/>
<reference evidence="2 3" key="1">
    <citation type="journal article" date="2018" name="Nat. Ecol. Evol.">
        <title>Shark genomes provide insights into elasmobranch evolution and the origin of vertebrates.</title>
        <authorList>
            <person name="Hara Y"/>
            <person name="Yamaguchi K"/>
            <person name="Onimaru K"/>
            <person name="Kadota M"/>
            <person name="Koyanagi M"/>
            <person name="Keeley SD"/>
            <person name="Tatsumi K"/>
            <person name="Tanaka K"/>
            <person name="Motone F"/>
            <person name="Kageyama Y"/>
            <person name="Nozu R"/>
            <person name="Adachi N"/>
            <person name="Nishimura O"/>
            <person name="Nakagawa R"/>
            <person name="Tanegashima C"/>
            <person name="Kiyatake I"/>
            <person name="Matsumoto R"/>
            <person name="Murakumo K"/>
            <person name="Nishida K"/>
            <person name="Terakita A"/>
            <person name="Kuratani S"/>
            <person name="Sato K"/>
            <person name="Hyodo S Kuraku.S."/>
        </authorList>
    </citation>
    <scope>NUCLEOTIDE SEQUENCE [LARGE SCALE GENOMIC DNA]</scope>
</reference>
<feature type="coiled-coil region" evidence="1">
    <location>
        <begin position="124"/>
        <end position="165"/>
    </location>
</feature>
<sequence length="241" mass="28812">MSQELQHFKDLKLAKVWIQEKEHSQKNIEEHRSKPDKMYQMQSETLITKEKNAIERPQKQQENLRDQRNKSLEQDLWRWELAVKSIEGTYEQKLKNELCRCQLELQEGYCKGTEKITVNEKVIEAEDIADYASLKREITELQAEINTLRKQLDEAENQKLCETLNQPTAAHLALQAELKKTEYPRKLAQGEYQNHKWIPEQQLQNEVEHYSKVRRQLLKYEDQTRRLNGQVNNLKLQLRQT</sequence>
<dbReference type="GO" id="GO:0005576">
    <property type="term" value="C:extracellular region"/>
    <property type="evidence" value="ECO:0007669"/>
    <property type="project" value="GOC"/>
</dbReference>
<dbReference type="PANTHER" id="PTHR39063:SF1">
    <property type="entry name" value="OFD1 CENTRIOLE AND CENTRIOLAR SATELLITE PROTEIN"/>
    <property type="match status" value="1"/>
</dbReference>
<evidence type="ECO:0000313" key="2">
    <source>
        <dbReference type="EMBL" id="GCB70377.1"/>
    </source>
</evidence>
<accession>A0A401PB77</accession>
<dbReference type="GO" id="GO:0060287">
    <property type="term" value="P:epithelial cilium movement involved in determination of left/right asymmetry"/>
    <property type="evidence" value="ECO:0007669"/>
    <property type="project" value="TreeGrafter"/>
</dbReference>
<organism evidence="2 3">
    <name type="scientific">Scyliorhinus torazame</name>
    <name type="common">Cloudy catshark</name>
    <name type="synonym">Catulus torazame</name>
    <dbReference type="NCBI Taxonomy" id="75743"/>
    <lineage>
        <taxon>Eukaryota</taxon>
        <taxon>Metazoa</taxon>
        <taxon>Chordata</taxon>
        <taxon>Craniata</taxon>
        <taxon>Vertebrata</taxon>
        <taxon>Chondrichthyes</taxon>
        <taxon>Elasmobranchii</taxon>
        <taxon>Galeomorphii</taxon>
        <taxon>Galeoidea</taxon>
        <taxon>Carcharhiniformes</taxon>
        <taxon>Scyliorhinidae</taxon>
        <taxon>Scyliorhinus</taxon>
    </lineage>
</organism>
<dbReference type="STRING" id="75743.A0A401PB77"/>
<dbReference type="PANTHER" id="PTHR39063">
    <property type="entry name" value="ORAL-FACIAL-DIGITAL SYNDROME 1 PROTEIN HOMOLOG"/>
    <property type="match status" value="1"/>
</dbReference>
<keyword evidence="3" id="KW-1185">Reference proteome</keyword>